<name>A0A1M5WXG6_9FIRM</name>
<dbReference type="STRING" id="1123282.SAMN02745823_01444"/>
<evidence type="ECO:0000313" key="4">
    <source>
        <dbReference type="EMBL" id="SHH92191.1"/>
    </source>
</evidence>
<dbReference type="Pfam" id="PF00395">
    <property type="entry name" value="SLH"/>
    <property type="match status" value="2"/>
</dbReference>
<sequence>MKKIIAIITVFLLLFTLIPPALAAGAGTAVYANTSQIANNLAYTNTVSYINSTQRQQSYALSLTGQGDAYPIVMADDTIYGSMTIEQLVNYAASQGKNVLAAVNTDFFSMKTGVPMGMVVENGVYKSSPEGRPAVSFKPDGSVYFSDSSEVTITLTNNGSAADLTNSGKVVTLTHFNKYRMDTGGMYLFSSAFSTVSTRTSTPGWFVKFKILEGAPSVNGTMTLEVADLVQSSAAQTIGDGYLVLTAADQCGYSEEYTKFKIGDQVTLNTACTDPNLADSGWVTGGGDMLIKNGAITDSAQWDKSIAAKNPRTAFGVKADGTVISYVIDGRESDNSSGLTLQGLAEEMLQRGCVQAVNFDGGGSSAISIRLPGTAAPVVVNHPSDGSSRKCAEYLLFVTDKTSDGLVTHLNVNNDGPVVLAGSSVNLTYGASDGGYTPAAVPADVQVVSGGLGTVTGATYTAGPTHGVDTLTLTSPSTGATGVGTVHIINDPTNLTVTAGGSAVTALSVRAGDTVQLGASASYYGFPVVSDTSATVYTITGDIGTVSADGLLTVGNAVGATGAVNVQIGSKSVSIPVTVTGFADTVGHWAQDYITDLAKKGIVTGTTATTFEPDLSIHRGDFVLMLYRAAGQPAAGGPLSFTDVAPTDYYANAIAWAETSQIAQGDGSGLFKPQDTLTREQAFALIYRALPTLKIPYQDGTADLLDAFQDKAAVSAYAVTPAATLVSMGVVSGANGLLMPANGLSRGEMAKLLDVVLTKA</sequence>
<dbReference type="RefSeq" id="WP_073077208.1">
    <property type="nucleotide sequence ID" value="NZ_FQXV01000004.1"/>
</dbReference>
<dbReference type="Proteomes" id="UP000183995">
    <property type="component" value="Unassembled WGS sequence"/>
</dbReference>
<keyword evidence="2" id="KW-0732">Signal</keyword>
<dbReference type="PANTHER" id="PTHR40446">
    <property type="entry name" value="N-ACETYLGLUCOSAMINE-1-PHOSPHODIESTER ALPHA-N-ACETYLGLUCOSAMINIDASE"/>
    <property type="match status" value="1"/>
</dbReference>
<keyword evidence="1" id="KW-0677">Repeat</keyword>
<dbReference type="InterPro" id="IPR001119">
    <property type="entry name" value="SLH_dom"/>
</dbReference>
<dbReference type="AlphaFoldDB" id="A0A1M5WXG6"/>
<evidence type="ECO:0000256" key="1">
    <source>
        <dbReference type="ARBA" id="ARBA00022737"/>
    </source>
</evidence>
<evidence type="ECO:0000259" key="3">
    <source>
        <dbReference type="PROSITE" id="PS51272"/>
    </source>
</evidence>
<evidence type="ECO:0000313" key="5">
    <source>
        <dbReference type="Proteomes" id="UP000183995"/>
    </source>
</evidence>
<feature type="domain" description="SLH" evidence="3">
    <location>
        <begin position="577"/>
        <end position="640"/>
    </location>
</feature>
<feature type="signal peptide" evidence="2">
    <location>
        <begin position="1"/>
        <end position="23"/>
    </location>
</feature>
<dbReference type="Pfam" id="PF09992">
    <property type="entry name" value="NAGPA"/>
    <property type="match status" value="1"/>
</dbReference>
<dbReference type="OrthoDB" id="9809781at2"/>
<dbReference type="PROSITE" id="PS51272">
    <property type="entry name" value="SLH"/>
    <property type="match status" value="3"/>
</dbReference>
<dbReference type="EMBL" id="FQXV01000004">
    <property type="protein sequence ID" value="SHH92191.1"/>
    <property type="molecule type" value="Genomic_DNA"/>
</dbReference>
<feature type="domain" description="SLH" evidence="3">
    <location>
        <begin position="641"/>
        <end position="700"/>
    </location>
</feature>
<gene>
    <name evidence="4" type="ORF">SAMN02745823_01444</name>
</gene>
<feature type="domain" description="SLH" evidence="3">
    <location>
        <begin position="705"/>
        <end position="760"/>
    </location>
</feature>
<accession>A0A1M5WXG6</accession>
<protein>
    <submittedName>
        <fullName evidence="4">S-layer homology domain-containing protein</fullName>
    </submittedName>
</protein>
<dbReference type="InterPro" id="IPR018711">
    <property type="entry name" value="NAGPA"/>
</dbReference>
<dbReference type="PANTHER" id="PTHR40446:SF2">
    <property type="entry name" value="N-ACETYLGLUCOSAMINE-1-PHOSPHODIESTER ALPHA-N-ACETYLGLUCOSAMINIDASE"/>
    <property type="match status" value="1"/>
</dbReference>
<keyword evidence="5" id="KW-1185">Reference proteome</keyword>
<reference evidence="4 5" key="1">
    <citation type="submission" date="2016-11" db="EMBL/GenBank/DDBJ databases">
        <authorList>
            <person name="Jaros S."/>
            <person name="Januszkiewicz K."/>
            <person name="Wedrychowicz H."/>
        </authorList>
    </citation>
    <scope>NUCLEOTIDE SEQUENCE [LARGE SCALE GENOMIC DNA]</scope>
    <source>
        <strain evidence="4 5">DSM 10068</strain>
    </source>
</reference>
<feature type="chain" id="PRO_5012229208" evidence="2">
    <location>
        <begin position="24"/>
        <end position="760"/>
    </location>
</feature>
<proteinExistence type="predicted"/>
<evidence type="ECO:0000256" key="2">
    <source>
        <dbReference type="SAM" id="SignalP"/>
    </source>
</evidence>
<organism evidence="4 5">
    <name type="scientific">Sporobacter termitidis DSM 10068</name>
    <dbReference type="NCBI Taxonomy" id="1123282"/>
    <lineage>
        <taxon>Bacteria</taxon>
        <taxon>Bacillati</taxon>
        <taxon>Bacillota</taxon>
        <taxon>Clostridia</taxon>
        <taxon>Eubacteriales</taxon>
        <taxon>Oscillospiraceae</taxon>
        <taxon>Sporobacter</taxon>
    </lineage>
</organism>